<evidence type="ECO:0000313" key="9">
    <source>
        <dbReference type="Proteomes" id="UP000266482"/>
    </source>
</evidence>
<dbReference type="GO" id="GO:0008784">
    <property type="term" value="F:alanine racemase activity"/>
    <property type="evidence" value="ECO:0007669"/>
    <property type="project" value="UniProtKB-UniRule"/>
</dbReference>
<dbReference type="PROSITE" id="PS00395">
    <property type="entry name" value="ALANINE_RACEMASE"/>
    <property type="match status" value="1"/>
</dbReference>
<dbReference type="UniPathway" id="UPA00042">
    <property type="reaction ID" value="UER00497"/>
</dbReference>
<dbReference type="Proteomes" id="UP000266482">
    <property type="component" value="Unassembled WGS sequence"/>
</dbReference>
<evidence type="ECO:0000256" key="4">
    <source>
        <dbReference type="HAMAP-Rule" id="MF_01201"/>
    </source>
</evidence>
<accession>A0A3A1UXF9</accession>
<comment type="catalytic activity">
    <reaction evidence="4">
        <text>L-alanine = D-alanine</text>
        <dbReference type="Rhea" id="RHEA:20249"/>
        <dbReference type="ChEBI" id="CHEBI:57416"/>
        <dbReference type="ChEBI" id="CHEBI:57972"/>
        <dbReference type="EC" id="5.1.1.1"/>
    </reaction>
</comment>
<dbReference type="RefSeq" id="WP_119601121.1">
    <property type="nucleotide sequence ID" value="NZ_QXQA01000012.1"/>
</dbReference>
<keyword evidence="9" id="KW-1185">Reference proteome</keyword>
<dbReference type="SUPFAM" id="SSF50621">
    <property type="entry name" value="Alanine racemase C-terminal domain-like"/>
    <property type="match status" value="1"/>
</dbReference>
<comment type="pathway">
    <text evidence="4">Amino-acid biosynthesis; D-alanine biosynthesis; D-alanine from L-alanine: step 1/1.</text>
</comment>
<comment type="cofactor">
    <cofactor evidence="1 4 5">
        <name>pyridoxal 5'-phosphate</name>
        <dbReference type="ChEBI" id="CHEBI:597326"/>
    </cofactor>
</comment>
<evidence type="ECO:0000256" key="1">
    <source>
        <dbReference type="ARBA" id="ARBA00001933"/>
    </source>
</evidence>
<comment type="function">
    <text evidence="4">Catalyzes the interconversion of L-alanine and D-alanine. May also act on other amino acids.</text>
</comment>
<feature type="active site" description="Proton acceptor; specific for L-alanine" evidence="4">
    <location>
        <position position="263"/>
    </location>
</feature>
<dbReference type="FunFam" id="3.20.20.10:FF:000002">
    <property type="entry name" value="Alanine racemase"/>
    <property type="match status" value="1"/>
</dbReference>
<comment type="similarity">
    <text evidence="4">Belongs to the alanine racemase family.</text>
</comment>
<dbReference type="GO" id="GO:0005829">
    <property type="term" value="C:cytosol"/>
    <property type="evidence" value="ECO:0007669"/>
    <property type="project" value="TreeGrafter"/>
</dbReference>
<reference evidence="8 9" key="1">
    <citation type="submission" date="2018-09" db="EMBL/GenBank/DDBJ databases">
        <title>Paenibacillus aracenensis nov. sp. isolated from a cave in southern Spain.</title>
        <authorList>
            <person name="Jurado V."/>
            <person name="Gutierrez-Patricio S."/>
            <person name="Gonzalez-Pimentel J.L."/>
            <person name="Miller A.Z."/>
            <person name="Laiz L."/>
            <person name="Saiz-Jimenez C."/>
        </authorList>
    </citation>
    <scope>NUCLEOTIDE SEQUENCE [LARGE SCALE GENOMIC DNA]</scope>
    <source>
        <strain evidence="8 9">DSM 22867</strain>
    </source>
</reference>
<dbReference type="InterPro" id="IPR011079">
    <property type="entry name" value="Ala_racemase_C"/>
</dbReference>
<protein>
    <recommendedName>
        <fullName evidence="4">Alanine racemase</fullName>
        <ecNumber evidence="4">5.1.1.1</ecNumber>
    </recommendedName>
</protein>
<evidence type="ECO:0000256" key="5">
    <source>
        <dbReference type="PIRSR" id="PIRSR600821-50"/>
    </source>
</evidence>
<name>A0A3A1UXF9_9BACL</name>
<feature type="domain" description="Alanine racemase C-terminal" evidence="7">
    <location>
        <begin position="242"/>
        <end position="367"/>
    </location>
</feature>
<feature type="modified residue" description="N6-(pyridoxal phosphate)lysine" evidence="4 5">
    <location>
        <position position="36"/>
    </location>
</feature>
<gene>
    <name evidence="8" type="primary">alr</name>
    <name evidence="8" type="ORF">D3P08_18140</name>
</gene>
<dbReference type="AlphaFoldDB" id="A0A3A1UXF9"/>
<dbReference type="InterPro" id="IPR001608">
    <property type="entry name" value="Ala_racemase_N"/>
</dbReference>
<feature type="binding site" evidence="4 6">
    <location>
        <position position="135"/>
    </location>
    <ligand>
        <name>substrate</name>
    </ligand>
</feature>
<dbReference type="SUPFAM" id="SSF51419">
    <property type="entry name" value="PLP-binding barrel"/>
    <property type="match status" value="1"/>
</dbReference>
<sequence length="368" mass="40790">MRRDTVAIVSLGAIRDNVSKIRKRLPEGVKLMAVVKANGYGHGALESAATAEQAGADRLAVAYLDEALKLRAGGIRLPILILTPIDPAEVMTAIEHDLMITVTGADWFRRMAPFRNAECSRKLKVHVKADTGLGRIGLRTGEEWEELVPWLLSKFVEVDGFYTHFATAAREDTRFLKRQVDTFLRMKAWSQASGVRAAHYHCAGSAAALRFPELAMDMVRIGAAMFGFYPERLVKDLHLRPALSLHSRLIEVKKLRKGECIGYDNSYEAKEEEWVGTVPIGYADGWSQSLRCSEMLVKGHRAPVVGKICMDQLMVRLPGPCEPGDEVVLIGSQGDEVITCTELASYLDSVSQEISTSLSERIERVYTV</sequence>
<dbReference type="SMART" id="SM01005">
    <property type="entry name" value="Ala_racemase_C"/>
    <property type="match status" value="1"/>
</dbReference>
<dbReference type="PANTHER" id="PTHR30511:SF0">
    <property type="entry name" value="ALANINE RACEMASE, CATABOLIC-RELATED"/>
    <property type="match status" value="1"/>
</dbReference>
<proteinExistence type="inferred from homology"/>
<dbReference type="PANTHER" id="PTHR30511">
    <property type="entry name" value="ALANINE RACEMASE"/>
    <property type="match status" value="1"/>
</dbReference>
<keyword evidence="3 4" id="KW-0413">Isomerase</keyword>
<dbReference type="CDD" id="cd00430">
    <property type="entry name" value="PLPDE_III_AR"/>
    <property type="match status" value="1"/>
</dbReference>
<dbReference type="InterPro" id="IPR029066">
    <property type="entry name" value="PLP-binding_barrel"/>
</dbReference>
<dbReference type="GO" id="GO:0030632">
    <property type="term" value="P:D-alanine biosynthetic process"/>
    <property type="evidence" value="ECO:0007669"/>
    <property type="project" value="UniProtKB-UniRule"/>
</dbReference>
<dbReference type="Pfam" id="PF01168">
    <property type="entry name" value="Ala_racemase_N"/>
    <property type="match status" value="1"/>
</dbReference>
<comment type="caution">
    <text evidence="8">The sequence shown here is derived from an EMBL/GenBank/DDBJ whole genome shotgun (WGS) entry which is preliminary data.</text>
</comment>
<evidence type="ECO:0000256" key="2">
    <source>
        <dbReference type="ARBA" id="ARBA00022898"/>
    </source>
</evidence>
<dbReference type="EMBL" id="QXQA01000012">
    <property type="protein sequence ID" value="RIX51003.1"/>
    <property type="molecule type" value="Genomic_DNA"/>
</dbReference>
<dbReference type="Gene3D" id="2.40.37.10">
    <property type="entry name" value="Lyase, Ornithine Decarboxylase, Chain A, domain 1"/>
    <property type="match status" value="1"/>
</dbReference>
<dbReference type="GO" id="GO:0009252">
    <property type="term" value="P:peptidoglycan biosynthetic process"/>
    <property type="evidence" value="ECO:0007669"/>
    <property type="project" value="TreeGrafter"/>
</dbReference>
<dbReference type="HAMAP" id="MF_01201">
    <property type="entry name" value="Ala_racemase"/>
    <property type="match status" value="1"/>
</dbReference>
<keyword evidence="2 4" id="KW-0663">Pyridoxal phosphate</keyword>
<dbReference type="NCBIfam" id="TIGR00492">
    <property type="entry name" value="alr"/>
    <property type="match status" value="1"/>
</dbReference>
<dbReference type="Pfam" id="PF00842">
    <property type="entry name" value="Ala_racemase_C"/>
    <property type="match status" value="1"/>
</dbReference>
<evidence type="ECO:0000259" key="7">
    <source>
        <dbReference type="SMART" id="SM01005"/>
    </source>
</evidence>
<feature type="binding site" evidence="4 6">
    <location>
        <position position="310"/>
    </location>
    <ligand>
        <name>substrate</name>
    </ligand>
</feature>
<dbReference type="EC" id="5.1.1.1" evidence="4"/>
<dbReference type="PRINTS" id="PR00992">
    <property type="entry name" value="ALARACEMASE"/>
</dbReference>
<evidence type="ECO:0000256" key="6">
    <source>
        <dbReference type="PIRSR" id="PIRSR600821-52"/>
    </source>
</evidence>
<evidence type="ECO:0000313" key="8">
    <source>
        <dbReference type="EMBL" id="RIX51003.1"/>
    </source>
</evidence>
<dbReference type="OrthoDB" id="9813814at2"/>
<dbReference type="Gene3D" id="3.20.20.10">
    <property type="entry name" value="Alanine racemase"/>
    <property type="match status" value="1"/>
</dbReference>
<dbReference type="InterPro" id="IPR009006">
    <property type="entry name" value="Ala_racemase/Decarboxylase_C"/>
</dbReference>
<evidence type="ECO:0000256" key="3">
    <source>
        <dbReference type="ARBA" id="ARBA00023235"/>
    </source>
</evidence>
<dbReference type="InterPro" id="IPR020622">
    <property type="entry name" value="Ala_racemase_pyridoxalP-BS"/>
</dbReference>
<feature type="active site" description="Proton acceptor; specific for D-alanine" evidence="4">
    <location>
        <position position="36"/>
    </location>
</feature>
<dbReference type="InterPro" id="IPR000821">
    <property type="entry name" value="Ala_racemase"/>
</dbReference>
<organism evidence="8 9">
    <name type="scientific">Paenibacillus nanensis</name>
    <dbReference type="NCBI Taxonomy" id="393251"/>
    <lineage>
        <taxon>Bacteria</taxon>
        <taxon>Bacillati</taxon>
        <taxon>Bacillota</taxon>
        <taxon>Bacilli</taxon>
        <taxon>Bacillales</taxon>
        <taxon>Paenibacillaceae</taxon>
        <taxon>Paenibacillus</taxon>
    </lineage>
</organism>
<dbReference type="GO" id="GO:0030170">
    <property type="term" value="F:pyridoxal phosphate binding"/>
    <property type="evidence" value="ECO:0007669"/>
    <property type="project" value="UniProtKB-UniRule"/>
</dbReference>